<sequence>MTKPKEKNKEKISVASEIDRIEGRKSLCQDSLEKAEFRQRRENLSDEERSPAVPSAEREQEEHAAVRGPACHQCPLILCPYQLLVCTSPVLISPTPSPACAHFSCALTS</sequence>
<proteinExistence type="predicted"/>
<evidence type="ECO:0000313" key="2">
    <source>
        <dbReference type="EMBL" id="KAG9347246.1"/>
    </source>
</evidence>
<dbReference type="InterPro" id="IPR028194">
    <property type="entry name" value="CC167"/>
</dbReference>
<name>A0A8T2P6F4_9TELE</name>
<dbReference type="EMBL" id="JAFBMS010000013">
    <property type="protein sequence ID" value="KAG9347246.1"/>
    <property type="molecule type" value="Genomic_DNA"/>
</dbReference>
<dbReference type="Proteomes" id="UP000824540">
    <property type="component" value="Unassembled WGS sequence"/>
</dbReference>
<feature type="region of interest" description="Disordered" evidence="1">
    <location>
        <begin position="38"/>
        <end position="64"/>
    </location>
</feature>
<dbReference type="Pfam" id="PF15188">
    <property type="entry name" value="CCDC-167"/>
    <property type="match status" value="1"/>
</dbReference>
<organism evidence="2 3">
    <name type="scientific">Albula glossodonta</name>
    <name type="common">roundjaw bonefish</name>
    <dbReference type="NCBI Taxonomy" id="121402"/>
    <lineage>
        <taxon>Eukaryota</taxon>
        <taxon>Metazoa</taxon>
        <taxon>Chordata</taxon>
        <taxon>Craniata</taxon>
        <taxon>Vertebrata</taxon>
        <taxon>Euteleostomi</taxon>
        <taxon>Actinopterygii</taxon>
        <taxon>Neopterygii</taxon>
        <taxon>Teleostei</taxon>
        <taxon>Albuliformes</taxon>
        <taxon>Albulidae</taxon>
        <taxon>Albula</taxon>
    </lineage>
</organism>
<accession>A0A8T2P6F4</accession>
<protein>
    <submittedName>
        <fullName evidence="2">Uncharacterized protein</fullName>
    </submittedName>
</protein>
<keyword evidence="3" id="KW-1185">Reference proteome</keyword>
<comment type="caution">
    <text evidence="2">The sequence shown here is derived from an EMBL/GenBank/DDBJ whole genome shotgun (WGS) entry which is preliminary data.</text>
</comment>
<dbReference type="AlphaFoldDB" id="A0A8T2P6F4"/>
<evidence type="ECO:0000256" key="1">
    <source>
        <dbReference type="SAM" id="MobiDB-lite"/>
    </source>
</evidence>
<reference evidence="2" key="1">
    <citation type="thesis" date="2021" institute="BYU ScholarsArchive" country="Provo, UT, USA">
        <title>Applications of and Algorithms for Genome Assembly and Genomic Analyses with an Emphasis on Marine Teleosts.</title>
        <authorList>
            <person name="Pickett B.D."/>
        </authorList>
    </citation>
    <scope>NUCLEOTIDE SEQUENCE</scope>
    <source>
        <strain evidence="2">HI-2016</strain>
    </source>
</reference>
<evidence type="ECO:0000313" key="3">
    <source>
        <dbReference type="Proteomes" id="UP000824540"/>
    </source>
</evidence>
<dbReference type="OrthoDB" id="6435278at2759"/>
<gene>
    <name evidence="2" type="ORF">JZ751_004813</name>
</gene>